<feature type="compositionally biased region" description="Basic and acidic residues" evidence="1">
    <location>
        <begin position="204"/>
        <end position="218"/>
    </location>
</feature>
<feature type="region of interest" description="Disordered" evidence="1">
    <location>
        <begin position="143"/>
        <end position="172"/>
    </location>
</feature>
<feature type="region of interest" description="Disordered" evidence="1">
    <location>
        <begin position="1"/>
        <end position="112"/>
    </location>
</feature>
<name>A0A6J4NC32_9ACTN</name>
<proteinExistence type="predicted"/>
<accession>A0A6J4NC32</accession>
<feature type="compositionally biased region" description="Basic residues" evidence="1">
    <location>
        <begin position="24"/>
        <end position="36"/>
    </location>
</feature>
<organism evidence="2">
    <name type="scientific">uncultured Nocardioides sp</name>
    <dbReference type="NCBI Taxonomy" id="198441"/>
    <lineage>
        <taxon>Bacteria</taxon>
        <taxon>Bacillati</taxon>
        <taxon>Actinomycetota</taxon>
        <taxon>Actinomycetes</taxon>
        <taxon>Propionibacteriales</taxon>
        <taxon>Nocardioidaceae</taxon>
        <taxon>Nocardioides</taxon>
        <taxon>environmental samples</taxon>
    </lineage>
</organism>
<evidence type="ECO:0000313" key="2">
    <source>
        <dbReference type="EMBL" id="CAA9381047.1"/>
    </source>
</evidence>
<feature type="non-terminal residue" evidence="2">
    <location>
        <position position="268"/>
    </location>
</feature>
<dbReference type="AlphaFoldDB" id="A0A6J4NC32"/>
<reference evidence="2" key="1">
    <citation type="submission" date="2020-02" db="EMBL/GenBank/DDBJ databases">
        <authorList>
            <person name="Meier V. D."/>
        </authorList>
    </citation>
    <scope>NUCLEOTIDE SEQUENCE</scope>
    <source>
        <strain evidence="2">AVDCRST_MAG60</strain>
    </source>
</reference>
<feature type="non-terminal residue" evidence="2">
    <location>
        <position position="1"/>
    </location>
</feature>
<evidence type="ECO:0000256" key="1">
    <source>
        <dbReference type="SAM" id="MobiDB-lite"/>
    </source>
</evidence>
<sequence>RPGPVDDGRPLGERRRHRPEDPHRRGRGRHRRRLRRAGPGQRAPGHRADPGRWDDRARGGRRHHGPQAVPRRGVGRDARQAVAADRPHGAARAGHHLDHRAVPPQLDPGGVRRRVLAGARPLRIRQRPAVPRPAGVVLGPALLPAGAGADARGRRRPRRARPRLPPHAASVLADLRHRSADLRHRPGRRVHAGHADHAPQPGTADRRHPWRGRSDPPRARPGAGIGDHGSLRGPLHHLGGHLAVHRPADAPGGLRRGAHATGGTHPTV</sequence>
<feature type="compositionally biased region" description="Basic residues" evidence="1">
    <location>
        <begin position="153"/>
        <end position="164"/>
    </location>
</feature>
<protein>
    <submittedName>
        <fullName evidence="2">Integral membrane protein</fullName>
    </submittedName>
</protein>
<feature type="compositionally biased region" description="Basic and acidic residues" evidence="1">
    <location>
        <begin position="46"/>
        <end position="58"/>
    </location>
</feature>
<feature type="region of interest" description="Disordered" evidence="1">
    <location>
        <begin position="186"/>
        <end position="268"/>
    </location>
</feature>
<feature type="compositionally biased region" description="Basic and acidic residues" evidence="1">
    <location>
        <begin position="1"/>
        <end position="23"/>
    </location>
</feature>
<gene>
    <name evidence="2" type="ORF">AVDCRST_MAG60-893</name>
</gene>
<dbReference type="EMBL" id="CADCUN010000095">
    <property type="protein sequence ID" value="CAA9381047.1"/>
    <property type="molecule type" value="Genomic_DNA"/>
</dbReference>